<evidence type="ECO:0000259" key="1">
    <source>
        <dbReference type="Pfam" id="PF06970"/>
    </source>
</evidence>
<keyword evidence="3" id="KW-1185">Reference proteome</keyword>
<comment type="caution">
    <text evidence="2">The sequence shown here is derived from an EMBL/GenBank/DDBJ whole genome shotgun (WGS) entry which is preliminary data.</text>
</comment>
<dbReference type="Proteomes" id="UP001144471">
    <property type="component" value="Unassembled WGS sequence"/>
</dbReference>
<reference evidence="2" key="1">
    <citation type="submission" date="2022-12" db="EMBL/GenBank/DDBJ databases">
        <title>Reference genome sequencing for broad-spectrum identification of bacterial and archaeal isolates by mass spectrometry.</title>
        <authorList>
            <person name="Sekiguchi Y."/>
            <person name="Tourlousse D.M."/>
        </authorList>
    </citation>
    <scope>NUCLEOTIDE SEQUENCE</scope>
    <source>
        <strain evidence="2">10succ1</strain>
    </source>
</reference>
<gene>
    <name evidence="2" type="ORF">PM10SUCC1_25040</name>
</gene>
<dbReference type="Pfam" id="PF06970">
    <property type="entry name" value="RepA_N"/>
    <property type="match status" value="1"/>
</dbReference>
<evidence type="ECO:0000313" key="2">
    <source>
        <dbReference type="EMBL" id="GLI56990.1"/>
    </source>
</evidence>
<dbReference type="EMBL" id="BSDY01000012">
    <property type="protein sequence ID" value="GLI56990.1"/>
    <property type="molecule type" value="Genomic_DNA"/>
</dbReference>
<feature type="domain" description="Replication initiator A N-terminal" evidence="1">
    <location>
        <begin position="51"/>
        <end position="108"/>
    </location>
</feature>
<sequence length="340" mass="39120">MKYYRVSDLGNGGFYPLQKNLFNNPYYQKKVKKIKTIRKVKKEVTVIEDLLSDTSKIIYGILCEKLNHSLENGWFDEEKRIFVKFSIETLAKILNKSRDTIVTCKKQLEAVGLIEIVKTKYKSDTFYIGKVEEKPTEEIEMELEIRILQNEEEGEGKILEVENVDQSKLSDFPVENVDFLGVENVDPIKTKNNKTINKTTTRENLESSSSKENLKKLLKECGFGNITRGTAKNILALSPTNERLREVLTYIKANKMGEGAIIKAIKDEWVIQEPKGKEEPPKKLSREDKIDLVKSELGLEKVNGIRGSLVEKYKRYQGSPSFERHINRELDEELCKLYGA</sequence>
<proteinExistence type="predicted"/>
<organism evidence="2 3">
    <name type="scientific">Propionigenium maris DSM 9537</name>
    <dbReference type="NCBI Taxonomy" id="1123000"/>
    <lineage>
        <taxon>Bacteria</taxon>
        <taxon>Fusobacteriati</taxon>
        <taxon>Fusobacteriota</taxon>
        <taxon>Fusobacteriia</taxon>
        <taxon>Fusobacteriales</taxon>
        <taxon>Fusobacteriaceae</taxon>
        <taxon>Propionigenium</taxon>
    </lineage>
</organism>
<dbReference type="AlphaFoldDB" id="A0A9W6LPJ3"/>
<protein>
    <recommendedName>
        <fullName evidence="1">Replication initiator A N-terminal domain-containing protein</fullName>
    </recommendedName>
</protein>
<evidence type="ECO:0000313" key="3">
    <source>
        <dbReference type="Proteomes" id="UP001144471"/>
    </source>
</evidence>
<dbReference type="RefSeq" id="WP_281836406.1">
    <property type="nucleotide sequence ID" value="NZ_BSDY01000012.1"/>
</dbReference>
<name>A0A9W6LPJ3_9FUSO</name>
<dbReference type="InterPro" id="IPR010724">
    <property type="entry name" value="RepA_N"/>
</dbReference>
<accession>A0A9W6LPJ3</accession>